<keyword evidence="3" id="KW-1185">Reference proteome</keyword>
<sequence>LNIGGEESTASLNLIKALCQSAAATQQELEEDSCGQQQPRHINIGIPGRRAPASPPHLFPPAPPAISRDISSTACPPGTSRGKRTRRRERLYYWVSVGPPGGQRQARAALVRGPCVATSATPDRAAAAGRLGIGGTISNDGARCDGIDSSPRTEIEDARVY</sequence>
<dbReference type="EMBL" id="AGNL01005219">
    <property type="protein sequence ID" value="EJK72846.1"/>
    <property type="molecule type" value="Genomic_DNA"/>
</dbReference>
<comment type="caution">
    <text evidence="2">The sequence shown here is derived from an EMBL/GenBank/DDBJ whole genome shotgun (WGS) entry which is preliminary data.</text>
</comment>
<reference evidence="2 3" key="1">
    <citation type="journal article" date="2012" name="Genome Biol.">
        <title>Genome and low-iron response of an oceanic diatom adapted to chronic iron limitation.</title>
        <authorList>
            <person name="Lommer M."/>
            <person name="Specht M."/>
            <person name="Roy A.S."/>
            <person name="Kraemer L."/>
            <person name="Andreson R."/>
            <person name="Gutowska M.A."/>
            <person name="Wolf J."/>
            <person name="Bergner S.V."/>
            <person name="Schilhabel M.B."/>
            <person name="Klostermeier U.C."/>
            <person name="Beiko R.G."/>
            <person name="Rosenstiel P."/>
            <person name="Hippler M."/>
            <person name="Laroche J."/>
        </authorList>
    </citation>
    <scope>NUCLEOTIDE SEQUENCE [LARGE SCALE GENOMIC DNA]</scope>
    <source>
        <strain evidence="2 3">CCMP1005</strain>
    </source>
</reference>
<feature type="region of interest" description="Disordered" evidence="1">
    <location>
        <begin position="58"/>
        <end position="87"/>
    </location>
</feature>
<dbReference type="AlphaFoldDB" id="K0TGR6"/>
<dbReference type="Proteomes" id="UP000266841">
    <property type="component" value="Unassembled WGS sequence"/>
</dbReference>
<proteinExistence type="predicted"/>
<protein>
    <submittedName>
        <fullName evidence="2">Uncharacterized protein</fullName>
    </submittedName>
</protein>
<organism evidence="2 3">
    <name type="scientific">Thalassiosira oceanica</name>
    <name type="common">Marine diatom</name>
    <dbReference type="NCBI Taxonomy" id="159749"/>
    <lineage>
        <taxon>Eukaryota</taxon>
        <taxon>Sar</taxon>
        <taxon>Stramenopiles</taxon>
        <taxon>Ochrophyta</taxon>
        <taxon>Bacillariophyta</taxon>
        <taxon>Coscinodiscophyceae</taxon>
        <taxon>Thalassiosirophycidae</taxon>
        <taxon>Thalassiosirales</taxon>
        <taxon>Thalassiosiraceae</taxon>
        <taxon>Thalassiosira</taxon>
    </lineage>
</organism>
<evidence type="ECO:0000256" key="1">
    <source>
        <dbReference type="SAM" id="MobiDB-lite"/>
    </source>
</evidence>
<accession>K0TGR6</accession>
<evidence type="ECO:0000313" key="3">
    <source>
        <dbReference type="Proteomes" id="UP000266841"/>
    </source>
</evidence>
<feature type="compositionally biased region" description="Basic and acidic residues" evidence="1">
    <location>
        <begin position="142"/>
        <end position="161"/>
    </location>
</feature>
<gene>
    <name evidence="2" type="ORF">THAOC_05583</name>
</gene>
<feature type="region of interest" description="Disordered" evidence="1">
    <location>
        <begin position="134"/>
        <end position="161"/>
    </location>
</feature>
<evidence type="ECO:0000313" key="2">
    <source>
        <dbReference type="EMBL" id="EJK72846.1"/>
    </source>
</evidence>
<feature type="non-terminal residue" evidence="2">
    <location>
        <position position="1"/>
    </location>
</feature>
<name>K0TGR6_THAOC</name>